<sequence length="64" mass="7283">MSRKHVNKGLAPKKGDLPQKVCVVCDRPFAWRARWARDWDAITTCSDRCKGLRRRQASTAEPSA</sequence>
<dbReference type="Pfam" id="PF10013">
    <property type="entry name" value="DUF2256"/>
    <property type="match status" value="1"/>
</dbReference>
<proteinExistence type="predicted"/>
<dbReference type="PANTHER" id="PTHR37463">
    <property type="entry name" value="GSL3115 PROTEIN"/>
    <property type="match status" value="1"/>
</dbReference>
<evidence type="ECO:0000313" key="2">
    <source>
        <dbReference type="Proteomes" id="UP000215595"/>
    </source>
</evidence>
<dbReference type="PANTHER" id="PTHR37463:SF1">
    <property type="entry name" value="DUF2256 DOMAIN-CONTAINING PROTEIN"/>
    <property type="match status" value="1"/>
</dbReference>
<dbReference type="InterPro" id="IPR017136">
    <property type="entry name" value="UCP037205"/>
</dbReference>
<protein>
    <submittedName>
        <fullName evidence="1">DUF2256 domain-containing protein</fullName>
    </submittedName>
</protein>
<evidence type="ECO:0000313" key="1">
    <source>
        <dbReference type="EMBL" id="OYX30544.1"/>
    </source>
</evidence>
<dbReference type="Proteomes" id="UP000215595">
    <property type="component" value="Unassembled WGS sequence"/>
</dbReference>
<comment type="caution">
    <text evidence="1">The sequence shown here is derived from an EMBL/GenBank/DDBJ whole genome shotgun (WGS) entry which is preliminary data.</text>
</comment>
<reference evidence="1 2" key="1">
    <citation type="submission" date="2017-03" db="EMBL/GenBank/DDBJ databases">
        <title>Lifting the veil on microbial sulfur biogeochemistry in mining wastewaters.</title>
        <authorList>
            <person name="Kantor R.S."/>
            <person name="Colenbrander Nelson T."/>
            <person name="Marshall S."/>
            <person name="Bennett D."/>
            <person name="Apte S."/>
            <person name="Camacho D."/>
            <person name="Thomas B.C."/>
            <person name="Warren L.A."/>
            <person name="Banfield J.F."/>
        </authorList>
    </citation>
    <scope>NUCLEOTIDE SEQUENCE [LARGE SCALE GENOMIC DNA]</scope>
    <source>
        <strain evidence="1">32-69-9</strain>
    </source>
</reference>
<accession>A0A258FEX8</accession>
<dbReference type="EMBL" id="NCEB01000042">
    <property type="protein sequence ID" value="OYX30544.1"/>
    <property type="molecule type" value="Genomic_DNA"/>
</dbReference>
<dbReference type="AlphaFoldDB" id="A0A258FEX8"/>
<organism evidence="1 2">
    <name type="scientific">Brevundimonas subvibrioides</name>
    <dbReference type="NCBI Taxonomy" id="74313"/>
    <lineage>
        <taxon>Bacteria</taxon>
        <taxon>Pseudomonadati</taxon>
        <taxon>Pseudomonadota</taxon>
        <taxon>Alphaproteobacteria</taxon>
        <taxon>Caulobacterales</taxon>
        <taxon>Caulobacteraceae</taxon>
        <taxon>Brevundimonas</taxon>
    </lineage>
</organism>
<gene>
    <name evidence="1" type="ORF">B7Z01_14220</name>
</gene>
<name>A0A258FEX8_9CAUL</name>